<dbReference type="EMBL" id="SLUN01000005">
    <property type="protein sequence ID" value="TCL73172.1"/>
    <property type="molecule type" value="Genomic_DNA"/>
</dbReference>
<dbReference type="PANTHER" id="PTHR36118:SF1">
    <property type="entry name" value="ION-TRANSLOCATING OXIDOREDUCTASE COMPLEX SUBUNIT G"/>
    <property type="match status" value="1"/>
</dbReference>
<dbReference type="PIRSF" id="PIRSF006091">
    <property type="entry name" value="E_trnsport_RnfG"/>
    <property type="match status" value="1"/>
</dbReference>
<gene>
    <name evidence="6" type="primary">rnfG</name>
    <name evidence="8" type="ORF">EDC14_100534</name>
</gene>
<protein>
    <recommendedName>
        <fullName evidence="6">Ion-translocating oxidoreductase complex subunit G</fullName>
        <ecNumber evidence="6">7.-.-.-</ecNumber>
    </recommendedName>
    <alternativeName>
        <fullName evidence="6">Rnf electron transport complex subunit G</fullName>
    </alternativeName>
</protein>
<reference evidence="8 9" key="1">
    <citation type="submission" date="2019-03" db="EMBL/GenBank/DDBJ databases">
        <title>Genomic Encyclopedia of Type Strains, Phase IV (KMG-IV): sequencing the most valuable type-strain genomes for metagenomic binning, comparative biology and taxonomic classification.</title>
        <authorList>
            <person name="Goeker M."/>
        </authorList>
    </citation>
    <scope>NUCLEOTIDE SEQUENCE [LARGE SCALE GENOMIC DNA]</scope>
    <source>
        <strain evidence="8 9">LX-B</strain>
    </source>
</reference>
<comment type="similarity">
    <text evidence="6">Belongs to the RnfG family.</text>
</comment>
<dbReference type="OrthoDB" id="9794010at2"/>
<evidence type="ECO:0000256" key="1">
    <source>
        <dbReference type="ARBA" id="ARBA00022448"/>
    </source>
</evidence>
<feature type="modified residue" description="FMN phosphoryl threonine" evidence="6">
    <location>
        <position position="150"/>
    </location>
</feature>
<keyword evidence="2 6" id="KW-0597">Phosphoprotein</keyword>
<evidence type="ECO:0000313" key="8">
    <source>
        <dbReference type="EMBL" id="TCL73172.1"/>
    </source>
</evidence>
<dbReference type="AlphaFoldDB" id="A0A4R1S490"/>
<keyword evidence="1 6" id="KW-0813">Transport</keyword>
<keyword evidence="6" id="KW-1278">Translocase</keyword>
<dbReference type="InterPro" id="IPR010209">
    <property type="entry name" value="Ion_transpt_RnfG/RsxG"/>
</dbReference>
<comment type="cofactor">
    <cofactor evidence="6">
        <name>FMN</name>
        <dbReference type="ChEBI" id="CHEBI:58210"/>
    </cofactor>
</comment>
<keyword evidence="5 6" id="KW-0249">Electron transport</keyword>
<dbReference type="SMART" id="SM00900">
    <property type="entry name" value="FMN_bind"/>
    <property type="match status" value="1"/>
</dbReference>
<keyword evidence="6" id="KW-0812">Transmembrane</keyword>
<dbReference type="GO" id="GO:0005886">
    <property type="term" value="C:plasma membrane"/>
    <property type="evidence" value="ECO:0007669"/>
    <property type="project" value="UniProtKB-SubCell"/>
</dbReference>
<dbReference type="GO" id="GO:0010181">
    <property type="term" value="F:FMN binding"/>
    <property type="evidence" value="ECO:0007669"/>
    <property type="project" value="InterPro"/>
</dbReference>
<keyword evidence="4 6" id="KW-0288">FMN</keyword>
<dbReference type="NCBIfam" id="TIGR01947">
    <property type="entry name" value="rnfG"/>
    <property type="match status" value="1"/>
</dbReference>
<dbReference type="Proteomes" id="UP000295008">
    <property type="component" value="Unassembled WGS sequence"/>
</dbReference>
<sequence length="172" mass="18277">MRETVKLGIYLMIVAAVAGVALALTHHFTAAQIRAGQTAAAKAALEEVLPGAVEFQPKDDYQQGLDAKRQLVGYVLQVSAAGYSSQIEALVGIDPQYRVTGVKVLVQNETPGLGAKITGPGFLGQFAQKPADQIKLKKDGGTIDGITAATISSRAITDAIRERIHEFQQNHP</sequence>
<evidence type="ECO:0000313" key="9">
    <source>
        <dbReference type="Proteomes" id="UP000295008"/>
    </source>
</evidence>
<dbReference type="InterPro" id="IPR007329">
    <property type="entry name" value="FMN-bd"/>
</dbReference>
<comment type="subcellular location">
    <subcellularLocation>
        <location evidence="6">Cell membrane</location>
        <topology evidence="6">Single-pass membrane protein</topology>
    </subcellularLocation>
</comment>
<keyword evidence="6" id="KW-0472">Membrane</keyword>
<proteinExistence type="inferred from homology"/>
<comment type="caution">
    <text evidence="8">The sequence shown here is derived from an EMBL/GenBank/DDBJ whole genome shotgun (WGS) entry which is preliminary data.</text>
</comment>
<comment type="subunit">
    <text evidence="6">The complex is composed of six subunits: RnfA, RnfB, RnfC, RnfD, RnfE and RnfG.</text>
</comment>
<dbReference type="Pfam" id="PF04205">
    <property type="entry name" value="FMN_bind"/>
    <property type="match status" value="1"/>
</dbReference>
<dbReference type="EC" id="7.-.-.-" evidence="6"/>
<keyword evidence="6" id="KW-1133">Transmembrane helix</keyword>
<name>A0A4R1S490_HYDET</name>
<evidence type="ECO:0000256" key="4">
    <source>
        <dbReference type="ARBA" id="ARBA00022643"/>
    </source>
</evidence>
<evidence type="ECO:0000259" key="7">
    <source>
        <dbReference type="SMART" id="SM00900"/>
    </source>
</evidence>
<evidence type="ECO:0000256" key="5">
    <source>
        <dbReference type="ARBA" id="ARBA00022982"/>
    </source>
</evidence>
<dbReference type="RefSeq" id="WP_132013331.1">
    <property type="nucleotide sequence ID" value="NZ_SLUN01000005.1"/>
</dbReference>
<evidence type="ECO:0000256" key="3">
    <source>
        <dbReference type="ARBA" id="ARBA00022630"/>
    </source>
</evidence>
<comment type="function">
    <text evidence="6">Part of a membrane-bound complex that couples electron transfer with translocation of ions across the membrane.</text>
</comment>
<dbReference type="HAMAP" id="MF_00479">
    <property type="entry name" value="RsxG_RnfG"/>
    <property type="match status" value="1"/>
</dbReference>
<dbReference type="GO" id="GO:0022900">
    <property type="term" value="P:electron transport chain"/>
    <property type="evidence" value="ECO:0007669"/>
    <property type="project" value="UniProtKB-UniRule"/>
</dbReference>
<evidence type="ECO:0000256" key="6">
    <source>
        <dbReference type="HAMAP-Rule" id="MF_00479"/>
    </source>
</evidence>
<keyword evidence="9" id="KW-1185">Reference proteome</keyword>
<dbReference type="PANTHER" id="PTHR36118">
    <property type="entry name" value="ION-TRANSLOCATING OXIDOREDUCTASE COMPLEX SUBUNIT G"/>
    <property type="match status" value="1"/>
</dbReference>
<feature type="domain" description="FMN-binding" evidence="7">
    <location>
        <begin position="82"/>
        <end position="167"/>
    </location>
</feature>
<evidence type="ECO:0000256" key="2">
    <source>
        <dbReference type="ARBA" id="ARBA00022553"/>
    </source>
</evidence>
<accession>A0A4R1S490</accession>
<organism evidence="8 9">
    <name type="scientific">Hydrogenispora ethanolica</name>
    <dbReference type="NCBI Taxonomy" id="1082276"/>
    <lineage>
        <taxon>Bacteria</taxon>
        <taxon>Bacillati</taxon>
        <taxon>Bacillota</taxon>
        <taxon>Hydrogenispora</taxon>
    </lineage>
</organism>
<keyword evidence="6" id="KW-1003">Cell membrane</keyword>
<dbReference type="GO" id="GO:0009055">
    <property type="term" value="F:electron transfer activity"/>
    <property type="evidence" value="ECO:0007669"/>
    <property type="project" value="InterPro"/>
</dbReference>
<keyword evidence="3 6" id="KW-0285">Flavoprotein</keyword>